<dbReference type="Proteomes" id="UP000708298">
    <property type="component" value="Unassembled WGS sequence"/>
</dbReference>
<dbReference type="GO" id="GO:0003755">
    <property type="term" value="F:peptidyl-prolyl cis-trans isomerase activity"/>
    <property type="evidence" value="ECO:0007669"/>
    <property type="project" value="UniProtKB-UniRule"/>
</dbReference>
<dbReference type="InterPro" id="IPR046357">
    <property type="entry name" value="PPIase_dom_sf"/>
</dbReference>
<evidence type="ECO:0000256" key="6">
    <source>
        <dbReference type="RuleBase" id="RU003915"/>
    </source>
</evidence>
<evidence type="ECO:0000313" key="8">
    <source>
        <dbReference type="EMBL" id="MCB8876139.1"/>
    </source>
</evidence>
<dbReference type="PANTHER" id="PTHR43811">
    <property type="entry name" value="FKBP-TYPE PEPTIDYL-PROLYL CIS-TRANS ISOMERASE FKPA"/>
    <property type="match status" value="1"/>
</dbReference>
<reference evidence="8" key="1">
    <citation type="journal article" date="2021" name="Microorganisms">
        <title>Acidisoma silvae sp. nov. and Acidisomacellulosilytica sp. nov., Two Acidophilic Bacteria Isolated from Decaying Wood, Hydrolyzing Cellulose and Producing Poly-3-hydroxybutyrate.</title>
        <authorList>
            <person name="Mieszkin S."/>
            <person name="Pouder E."/>
            <person name="Uroz S."/>
            <person name="Simon-Colin C."/>
            <person name="Alain K."/>
        </authorList>
    </citation>
    <scope>NUCLEOTIDE SEQUENCE</scope>
    <source>
        <strain evidence="8">HW T2.11</strain>
    </source>
</reference>
<evidence type="ECO:0000259" key="7">
    <source>
        <dbReference type="PROSITE" id="PS50059"/>
    </source>
</evidence>
<dbReference type="SUPFAM" id="SSF54534">
    <property type="entry name" value="FKBP-like"/>
    <property type="match status" value="1"/>
</dbReference>
<dbReference type="AlphaFoldDB" id="A0A963YSB6"/>
<dbReference type="EMBL" id="JAESVB010000005">
    <property type="protein sequence ID" value="MCB8876139.1"/>
    <property type="molecule type" value="Genomic_DNA"/>
</dbReference>
<dbReference type="PROSITE" id="PS50059">
    <property type="entry name" value="FKBP_PPIASE"/>
    <property type="match status" value="1"/>
</dbReference>
<proteinExistence type="inferred from homology"/>
<keyword evidence="9" id="KW-1185">Reference proteome</keyword>
<dbReference type="Gene3D" id="3.10.50.40">
    <property type="match status" value="1"/>
</dbReference>
<keyword evidence="3 5" id="KW-0697">Rotamase</keyword>
<comment type="catalytic activity">
    <reaction evidence="1 5 6">
        <text>[protein]-peptidylproline (omega=180) = [protein]-peptidylproline (omega=0)</text>
        <dbReference type="Rhea" id="RHEA:16237"/>
        <dbReference type="Rhea" id="RHEA-COMP:10747"/>
        <dbReference type="Rhea" id="RHEA-COMP:10748"/>
        <dbReference type="ChEBI" id="CHEBI:83833"/>
        <dbReference type="ChEBI" id="CHEBI:83834"/>
        <dbReference type="EC" id="5.2.1.8"/>
    </reaction>
</comment>
<organism evidence="8 9">
    <name type="scientific">Acidisoma silvae</name>
    <dbReference type="NCBI Taxonomy" id="2802396"/>
    <lineage>
        <taxon>Bacteria</taxon>
        <taxon>Pseudomonadati</taxon>
        <taxon>Pseudomonadota</taxon>
        <taxon>Alphaproteobacteria</taxon>
        <taxon>Acetobacterales</taxon>
        <taxon>Acidocellaceae</taxon>
        <taxon>Acidisoma</taxon>
    </lineage>
</organism>
<dbReference type="EC" id="5.2.1.8" evidence="6"/>
<reference evidence="8" key="2">
    <citation type="submission" date="2021-01" db="EMBL/GenBank/DDBJ databases">
        <authorList>
            <person name="Mieszkin S."/>
            <person name="Pouder E."/>
            <person name="Alain K."/>
        </authorList>
    </citation>
    <scope>NUCLEOTIDE SEQUENCE</scope>
    <source>
        <strain evidence="8">HW T2.11</strain>
    </source>
</reference>
<evidence type="ECO:0000256" key="4">
    <source>
        <dbReference type="ARBA" id="ARBA00023235"/>
    </source>
</evidence>
<evidence type="ECO:0000256" key="3">
    <source>
        <dbReference type="ARBA" id="ARBA00023110"/>
    </source>
</evidence>
<evidence type="ECO:0000313" key="9">
    <source>
        <dbReference type="Proteomes" id="UP000708298"/>
    </source>
</evidence>
<accession>A0A963YSB6</accession>
<dbReference type="FunFam" id="3.10.50.40:FF:000006">
    <property type="entry name" value="Peptidyl-prolyl cis-trans isomerase"/>
    <property type="match status" value="1"/>
</dbReference>
<sequence length="123" mass="12734">MAAAPAGYTTLSDGVMEHDDVVGTGPVAQPGQTVVVNYTGWLYQDGQKGQKFDSSYDRNQPFSFVLGNGQVIAGWDAGVAGMKVGGERTLIIPPDQGYGDQGAGGTIPPGATLMFDVKLIGVN</sequence>
<evidence type="ECO:0000256" key="2">
    <source>
        <dbReference type="ARBA" id="ARBA00006577"/>
    </source>
</evidence>
<evidence type="ECO:0000256" key="5">
    <source>
        <dbReference type="PROSITE-ProRule" id="PRU00277"/>
    </source>
</evidence>
<name>A0A963YSB6_9PROT</name>
<dbReference type="Pfam" id="PF00254">
    <property type="entry name" value="FKBP_C"/>
    <property type="match status" value="1"/>
</dbReference>
<dbReference type="InterPro" id="IPR001179">
    <property type="entry name" value="PPIase_FKBP_dom"/>
</dbReference>
<keyword evidence="4 5" id="KW-0413">Isomerase</keyword>
<comment type="caution">
    <text evidence="8">The sequence shown here is derived from an EMBL/GenBank/DDBJ whole genome shotgun (WGS) entry which is preliminary data.</text>
</comment>
<protein>
    <recommendedName>
        <fullName evidence="6">Peptidyl-prolyl cis-trans isomerase</fullName>
        <ecNumber evidence="6">5.2.1.8</ecNumber>
    </recommendedName>
</protein>
<evidence type="ECO:0000256" key="1">
    <source>
        <dbReference type="ARBA" id="ARBA00000971"/>
    </source>
</evidence>
<gene>
    <name evidence="8" type="ORF">ASILVAE211_13180</name>
</gene>
<feature type="domain" description="PPIase FKBP-type" evidence="7">
    <location>
        <begin position="31"/>
        <end position="123"/>
    </location>
</feature>
<dbReference type="PANTHER" id="PTHR43811:SF19">
    <property type="entry name" value="39 KDA FK506-BINDING NUCLEAR PROTEIN"/>
    <property type="match status" value="1"/>
</dbReference>
<comment type="similarity">
    <text evidence="2 6">Belongs to the FKBP-type PPIase family.</text>
</comment>